<evidence type="ECO:0000313" key="5">
    <source>
        <dbReference type="EMBL" id="QHQ38037.1"/>
    </source>
</evidence>
<dbReference type="Gene3D" id="1.10.10.60">
    <property type="entry name" value="Homeodomain-like"/>
    <property type="match status" value="1"/>
</dbReference>
<keyword evidence="1" id="KW-0805">Transcription regulation</keyword>
<reference evidence="5 6" key="1">
    <citation type="submission" date="2020-01" db="EMBL/GenBank/DDBJ databases">
        <title>The possibility of degradation of plastic by Microbulbifer hydrolyticus IRE-31.</title>
        <authorList>
            <person name="Liu L."/>
        </authorList>
    </citation>
    <scope>NUCLEOTIDE SEQUENCE [LARGE SCALE GENOMIC DNA]</scope>
    <source>
        <strain evidence="5 6">IRE-31</strain>
    </source>
</reference>
<keyword evidence="2" id="KW-0238">DNA-binding</keyword>
<proteinExistence type="predicted"/>
<dbReference type="Pfam" id="PF12833">
    <property type="entry name" value="HTH_18"/>
    <property type="match status" value="1"/>
</dbReference>
<name>A0ABX6IWX6_9GAMM</name>
<keyword evidence="3" id="KW-0804">Transcription</keyword>
<dbReference type="PROSITE" id="PS01124">
    <property type="entry name" value="HTH_ARAC_FAMILY_2"/>
    <property type="match status" value="1"/>
</dbReference>
<protein>
    <submittedName>
        <fullName evidence="5">Helix-turn-helix domain-containing protein</fullName>
    </submittedName>
</protein>
<dbReference type="InterPro" id="IPR018060">
    <property type="entry name" value="HTH_AraC"/>
</dbReference>
<dbReference type="PRINTS" id="PR00032">
    <property type="entry name" value="HTHARAC"/>
</dbReference>
<dbReference type="SMART" id="SM00342">
    <property type="entry name" value="HTH_ARAC"/>
    <property type="match status" value="1"/>
</dbReference>
<evidence type="ECO:0000313" key="6">
    <source>
        <dbReference type="Proteomes" id="UP000464675"/>
    </source>
</evidence>
<accession>A0ABX6IWX6</accession>
<dbReference type="Proteomes" id="UP000464675">
    <property type="component" value="Chromosome"/>
</dbReference>
<feature type="domain" description="HTH araC/xylS-type" evidence="4">
    <location>
        <begin position="297"/>
        <end position="395"/>
    </location>
</feature>
<evidence type="ECO:0000259" key="4">
    <source>
        <dbReference type="PROSITE" id="PS01124"/>
    </source>
</evidence>
<dbReference type="PANTHER" id="PTHR47894">
    <property type="entry name" value="HTH-TYPE TRANSCRIPTIONAL REGULATOR GADX"/>
    <property type="match status" value="1"/>
</dbReference>
<organism evidence="5 6">
    <name type="scientific">Microbulbifer hydrolyticus</name>
    <dbReference type="NCBI Taxonomy" id="48074"/>
    <lineage>
        <taxon>Bacteria</taxon>
        <taxon>Pseudomonadati</taxon>
        <taxon>Pseudomonadota</taxon>
        <taxon>Gammaproteobacteria</taxon>
        <taxon>Cellvibrionales</taxon>
        <taxon>Microbulbiferaceae</taxon>
        <taxon>Microbulbifer</taxon>
    </lineage>
</organism>
<evidence type="ECO:0000256" key="2">
    <source>
        <dbReference type="ARBA" id="ARBA00023125"/>
    </source>
</evidence>
<gene>
    <name evidence="5" type="ORF">GTQ55_02810</name>
</gene>
<evidence type="ECO:0000256" key="1">
    <source>
        <dbReference type="ARBA" id="ARBA00023015"/>
    </source>
</evidence>
<dbReference type="Pfam" id="PF12625">
    <property type="entry name" value="Arabinose_bd"/>
    <property type="match status" value="1"/>
</dbReference>
<dbReference type="InterPro" id="IPR032687">
    <property type="entry name" value="AraC-type_N"/>
</dbReference>
<dbReference type="PANTHER" id="PTHR47894:SF1">
    <property type="entry name" value="HTH-TYPE TRANSCRIPTIONAL REGULATOR VQSM"/>
    <property type="match status" value="1"/>
</dbReference>
<dbReference type="SUPFAM" id="SSF46689">
    <property type="entry name" value="Homeodomain-like"/>
    <property type="match status" value="1"/>
</dbReference>
<dbReference type="InterPro" id="IPR020449">
    <property type="entry name" value="Tscrpt_reg_AraC-type_HTH"/>
</dbReference>
<evidence type="ECO:0000256" key="3">
    <source>
        <dbReference type="ARBA" id="ARBA00023163"/>
    </source>
</evidence>
<dbReference type="InterPro" id="IPR009057">
    <property type="entry name" value="Homeodomain-like_sf"/>
</dbReference>
<dbReference type="EMBL" id="CP047491">
    <property type="protein sequence ID" value="QHQ38037.1"/>
    <property type="molecule type" value="Genomic_DNA"/>
</dbReference>
<sequence length="398" mass="44945">MHFPAARDFLCTFLHNPPNNPIRTTWARTGIRCLHSHPNDSGTGSVTVETETLAQDSEQPAKGYAEPGILAAAVFAHLAGARAAGIDCEQLLCDSGVDPAATAASDARIGLEQLARLLRLLWDQLGDESGGYLARPWLPGTFAMMGHATITCPTLRRALLRSSRFVAMVSDDLHIKLVENGEEAQLIFHHENHKQLPNQNFVESMAVIWLRFFSWMIDRTILLERVHLAFPPPDYDEDYNDMFPCRHYFNQSETCLVFSTRYLGLPLTRDAQQLSEFLARAPECLLTQYKSDNSFTGRIRRMLQGDNSIENLSLDDVAERLFTSPQTLRRRLKDEGNSWQDIKDSVRRDMAMYQLKGQETAVAEIAERLGFSEPSAFNRAFKKWTGLAPGAYRDKHRS</sequence>
<keyword evidence="6" id="KW-1185">Reference proteome</keyword>